<dbReference type="Pfam" id="PF13650">
    <property type="entry name" value="Asp_protease_2"/>
    <property type="match status" value="1"/>
</dbReference>
<dbReference type="Proteomes" id="UP000094652">
    <property type="component" value="Plasmid pCt2"/>
</dbReference>
<dbReference type="OrthoDB" id="463626at2"/>
<keyword evidence="2" id="KW-1185">Reference proteome</keyword>
<accession>A0A1D7XNX3</accession>
<reference evidence="2" key="1">
    <citation type="submission" date="2016-09" db="EMBL/GenBank/DDBJ databases">
        <title>Genomics of Clostridium taeniosporum, an organism which forms endospores with ribbon-like appendages.</title>
        <authorList>
            <person name="Walker J.R."/>
        </authorList>
    </citation>
    <scope>NUCLEOTIDE SEQUENCE [LARGE SCALE GENOMIC DNA]</scope>
    <source>
        <strain evidence="2">1/k</strain>
        <plasmid evidence="2">Plasmid pct2</plasmid>
    </source>
</reference>
<dbReference type="AlphaFoldDB" id="A0A1D7XNX3"/>
<dbReference type="EMBL" id="CP017255">
    <property type="protein sequence ID" value="AOR25016.1"/>
    <property type="molecule type" value="Genomic_DNA"/>
</dbReference>
<evidence type="ECO:0000313" key="1">
    <source>
        <dbReference type="EMBL" id="AOR25016.1"/>
    </source>
</evidence>
<dbReference type="GO" id="GO:0008233">
    <property type="term" value="F:peptidase activity"/>
    <property type="evidence" value="ECO:0007669"/>
    <property type="project" value="UniProtKB-KW"/>
</dbReference>
<keyword evidence="1" id="KW-0614">Plasmid</keyword>
<sequence>MKLDYKEGLLFASIEITYKGQSKTINNVVIDTGASGSIISPDCVDDIGVYAEMNDRIMEYYGVGGSTHSAFVKNIDEIRVGSKSISNIDIDFGLIDNSGEINGLIGLDVLVNLEAIINLEKLTIEI</sequence>
<keyword evidence="1" id="KW-0378">Hydrolase</keyword>
<keyword evidence="1" id="KW-0645">Protease</keyword>
<dbReference type="Gene3D" id="2.40.70.10">
    <property type="entry name" value="Acid Proteases"/>
    <property type="match status" value="1"/>
</dbReference>
<proteinExistence type="predicted"/>
<dbReference type="SUPFAM" id="SSF50630">
    <property type="entry name" value="Acid proteases"/>
    <property type="match status" value="1"/>
</dbReference>
<dbReference type="RefSeq" id="WP_069681135.1">
    <property type="nucleotide sequence ID" value="NZ_CP017255.2"/>
</dbReference>
<dbReference type="InterPro" id="IPR021109">
    <property type="entry name" value="Peptidase_aspartic_dom_sf"/>
</dbReference>
<dbReference type="GO" id="GO:0006508">
    <property type="term" value="P:proteolysis"/>
    <property type="evidence" value="ECO:0007669"/>
    <property type="project" value="UniProtKB-KW"/>
</dbReference>
<name>A0A1D7XNX3_9CLOT</name>
<organism evidence="1 2">
    <name type="scientific">Clostridium taeniosporum</name>
    <dbReference type="NCBI Taxonomy" id="394958"/>
    <lineage>
        <taxon>Bacteria</taxon>
        <taxon>Bacillati</taxon>
        <taxon>Bacillota</taxon>
        <taxon>Clostridia</taxon>
        <taxon>Eubacteriales</taxon>
        <taxon>Clostridiaceae</taxon>
        <taxon>Clostridium</taxon>
    </lineage>
</organism>
<protein>
    <submittedName>
        <fullName evidence="1">Aspartyl protease</fullName>
    </submittedName>
</protein>
<geneLocation type="plasmid" evidence="2">
    <name>pct2</name>
</geneLocation>
<evidence type="ECO:0000313" key="2">
    <source>
        <dbReference type="Proteomes" id="UP000094652"/>
    </source>
</evidence>
<gene>
    <name evidence="1" type="ORF">BGI42_14815</name>
</gene>
<dbReference type="KEGG" id="ctae:BGI42_14815"/>